<name>A0A0S7BBC9_9CHLR</name>
<evidence type="ECO:0000256" key="1">
    <source>
        <dbReference type="SAM" id="Phobius"/>
    </source>
</evidence>
<dbReference type="STRING" id="360412.LARV_02867"/>
<keyword evidence="3" id="KW-1185">Reference proteome</keyword>
<accession>A0A0S7BBC9</accession>
<keyword evidence="1" id="KW-0812">Transmembrane</keyword>
<dbReference type="EMBL" id="DF967972">
    <property type="protein sequence ID" value="GAP15087.1"/>
    <property type="molecule type" value="Genomic_DNA"/>
</dbReference>
<proteinExistence type="predicted"/>
<keyword evidence="1" id="KW-1133">Transmembrane helix</keyword>
<dbReference type="RefSeq" id="WP_075074289.1">
    <property type="nucleotide sequence ID" value="NZ_DF967972.1"/>
</dbReference>
<protein>
    <submittedName>
        <fullName evidence="2">Uncharacterized protein</fullName>
    </submittedName>
</protein>
<keyword evidence="1" id="KW-0472">Membrane</keyword>
<feature type="transmembrane region" description="Helical" evidence="1">
    <location>
        <begin position="34"/>
        <end position="57"/>
    </location>
</feature>
<organism evidence="2">
    <name type="scientific">Longilinea arvoryzae</name>
    <dbReference type="NCBI Taxonomy" id="360412"/>
    <lineage>
        <taxon>Bacteria</taxon>
        <taxon>Bacillati</taxon>
        <taxon>Chloroflexota</taxon>
        <taxon>Anaerolineae</taxon>
        <taxon>Anaerolineales</taxon>
        <taxon>Anaerolineaceae</taxon>
        <taxon>Longilinea</taxon>
    </lineage>
</organism>
<reference evidence="2" key="1">
    <citation type="submission" date="2015-07" db="EMBL/GenBank/DDBJ databases">
        <title>Draft Genome Sequences of Anaerolinea thermolimosa IMO-1, Bellilinea caldifistulae GOMI-1, Leptolinea tardivitalis YMTK-2, Levilinea saccharolytica KIBI-1,Longilinea arvoryzae KOME-1, Previously Described as Members of the Anaerolineaceae (Chloroflexi).</title>
        <authorList>
            <person name="Sekiguchi Y."/>
            <person name="Ohashi A."/>
            <person name="Matsuura N."/>
            <person name="Tourlousse M.D."/>
        </authorList>
    </citation>
    <scope>NUCLEOTIDE SEQUENCE [LARGE SCALE GENOMIC DNA]</scope>
    <source>
        <strain evidence="2">KOME-1</strain>
    </source>
</reference>
<evidence type="ECO:0000313" key="3">
    <source>
        <dbReference type="Proteomes" id="UP000055060"/>
    </source>
</evidence>
<dbReference type="Proteomes" id="UP000055060">
    <property type="component" value="Unassembled WGS sequence"/>
</dbReference>
<dbReference type="OrthoDB" id="166699at2"/>
<evidence type="ECO:0000313" key="2">
    <source>
        <dbReference type="EMBL" id="GAP15087.1"/>
    </source>
</evidence>
<gene>
    <name evidence="2" type="ORF">LARV_02867</name>
</gene>
<sequence length="154" mass="16651">MADNLASIPLEETPPQTPQLPPAPTQSTASRRRLVGVIIIAVVVVGLLIFGLVMLLSADAATTSEIRDIFIIFMALESLVLGVAMVILIVQLATLINLIQNDLKPILKSTNETVSTLRGTATFISNNITEPVIKLNEYLAGLKKLLDILRPGRR</sequence>
<feature type="transmembrane region" description="Helical" evidence="1">
    <location>
        <begin position="69"/>
        <end position="99"/>
    </location>
</feature>
<dbReference type="AlphaFoldDB" id="A0A0S7BBC9"/>